<evidence type="ECO:0000259" key="4">
    <source>
        <dbReference type="Pfam" id="PF15257"/>
    </source>
</evidence>
<proteinExistence type="predicted"/>
<evidence type="ECO:0000256" key="3">
    <source>
        <dbReference type="SAM" id="MobiDB-lite"/>
    </source>
</evidence>
<feature type="domain" description="DUF4590" evidence="4">
    <location>
        <begin position="95"/>
        <end position="192"/>
    </location>
</feature>
<feature type="region of interest" description="Disordered" evidence="3">
    <location>
        <begin position="188"/>
        <end position="233"/>
    </location>
</feature>
<reference evidence="5" key="1">
    <citation type="submission" date="2021-02" db="EMBL/GenBank/DDBJ databases">
        <authorList>
            <person name="Nowell W R."/>
        </authorList>
    </citation>
    <scope>NUCLEOTIDE SEQUENCE</scope>
</reference>
<dbReference type="AlphaFoldDB" id="A0A814S3D0"/>
<dbReference type="EMBL" id="CAJNOJ010000114">
    <property type="protein sequence ID" value="CAF1140843.1"/>
    <property type="molecule type" value="Genomic_DNA"/>
</dbReference>
<name>A0A814S3D0_ADIRI</name>
<dbReference type="SUPFAM" id="SSF56399">
    <property type="entry name" value="ADP-ribosylation"/>
    <property type="match status" value="1"/>
</dbReference>
<dbReference type="PROSITE" id="PS51996">
    <property type="entry name" value="TR_MART"/>
    <property type="match status" value="1"/>
</dbReference>
<dbReference type="InterPro" id="IPR011990">
    <property type="entry name" value="TPR-like_helical_dom_sf"/>
</dbReference>
<feature type="compositionally biased region" description="Acidic residues" evidence="3">
    <location>
        <begin position="211"/>
        <end position="221"/>
    </location>
</feature>
<accession>A0A814S3D0</accession>
<protein>
    <recommendedName>
        <fullName evidence="4">DUF4590 domain-containing protein</fullName>
    </recommendedName>
</protein>
<dbReference type="OrthoDB" id="10000904at2759"/>
<keyword evidence="1" id="KW-0677">Repeat</keyword>
<evidence type="ECO:0000256" key="2">
    <source>
        <dbReference type="ARBA" id="ARBA00022803"/>
    </source>
</evidence>
<dbReference type="PANTHER" id="PTHR45641:SF19">
    <property type="entry name" value="NEPHROCYSTIN-3"/>
    <property type="match status" value="1"/>
</dbReference>
<dbReference type="Pfam" id="PF15257">
    <property type="entry name" value="DUF4590"/>
    <property type="match status" value="1"/>
</dbReference>
<organism evidence="5 6">
    <name type="scientific">Adineta ricciae</name>
    <name type="common">Rotifer</name>
    <dbReference type="NCBI Taxonomy" id="249248"/>
    <lineage>
        <taxon>Eukaryota</taxon>
        <taxon>Metazoa</taxon>
        <taxon>Spiralia</taxon>
        <taxon>Gnathifera</taxon>
        <taxon>Rotifera</taxon>
        <taxon>Eurotatoria</taxon>
        <taxon>Bdelloidea</taxon>
        <taxon>Adinetida</taxon>
        <taxon>Adinetidae</taxon>
        <taxon>Adineta</taxon>
    </lineage>
</organism>
<dbReference type="InterPro" id="IPR019734">
    <property type="entry name" value="TPR_rpt"/>
</dbReference>
<dbReference type="SUPFAM" id="SSF48452">
    <property type="entry name" value="TPR-like"/>
    <property type="match status" value="1"/>
</dbReference>
<dbReference type="InterPro" id="IPR048257">
    <property type="entry name" value="DUF4590"/>
</dbReference>
<comment type="caution">
    <text evidence="5">The sequence shown here is derived from an EMBL/GenBank/DDBJ whole genome shotgun (WGS) entry which is preliminary data.</text>
</comment>
<sequence>MDAVRLFRRLPVTPRSSMNRISLEQIIPLHDDDRLVPISTKKKSRSIESLNTNQPSSEFAYPQRIIIGPKSLTNPCSCQVTMCYRSDSASSPVSQQLRRDEVMVHQFGSDGSSWIVFKGFLKEAELFTFKSRRSIDDRFHLKLEINGYLDTTISGCCEHPYRHGGRIDDGDSSFWIVTVEQYTSCTKCKESKDSSDDSDGDEDVILGNTSSDDDEDEEEEEPQPKVPQKSLEVEPALPFIAKDPKKISATVQSISSALLSSTNSEMASEKSIFVENEAALLNFVKDAMNEALSKNQSKQTIPQRRMGNVENFTVLYIDQTEAPDLNLLRSTINFHHVLNDQDTLSAFLSTQNDEQFIVISPAHHAQTVFSELQKHKSIHSIYLLSKQMNSPDWINDYDKIIGIYPTIESIRDHLQNTLIIISTRMIPIEITSKSDTTFNHCQLLKETLLHEEHESDLKKDMLTFCRLHYADNQEVLREIDEFDMSSTNLNSIQWYTRPCFVSKILSRTFRTQEIDLLFKMRYFIECLHKQIQSNALNETVTIYTVLNVEDETIRNFQENLNGLVTFGSFLPGTFQRPTLTENRQRLVLFVIRLQPTCAANIESFRYTNCKTDVLINFDTVFRIISIDDRHSISLESISRDDAQFQQITQPLREQIATPVMLLQLTRLLLAMNHYAQCDYLTELIYQDKSLENNGTLLASLAAAHHMIGSVDASRRDFATARYQFFKSVRAFQQFLPPTHRMLSATYNNIGSMFTQDNRRDLALHFYEIAVECQLKSTKPDMDSVATYSTNISSVYIEQKRYTEAIKHLQRAAAIREKMPIEENIKPMISLFQKIASCLWNTNKSSEALEYYKKTLDLQLRLPNPSPQPMSVTYYNLSTAYERLGDYDQAAVCAEKSIEYLKMISENHPELEENQAQLNSVREKQWLKNVLAVNN</sequence>
<dbReference type="Proteomes" id="UP000663852">
    <property type="component" value="Unassembled WGS sequence"/>
</dbReference>
<dbReference type="PANTHER" id="PTHR45641">
    <property type="entry name" value="TETRATRICOPEPTIDE REPEAT PROTEIN (AFU_ORTHOLOGUE AFUA_6G03870)"/>
    <property type="match status" value="1"/>
</dbReference>
<evidence type="ECO:0000313" key="5">
    <source>
        <dbReference type="EMBL" id="CAF1140843.1"/>
    </source>
</evidence>
<dbReference type="Pfam" id="PF13424">
    <property type="entry name" value="TPR_12"/>
    <property type="match status" value="1"/>
</dbReference>
<evidence type="ECO:0000313" key="6">
    <source>
        <dbReference type="Proteomes" id="UP000663852"/>
    </source>
</evidence>
<evidence type="ECO:0000256" key="1">
    <source>
        <dbReference type="ARBA" id="ARBA00022737"/>
    </source>
</evidence>
<dbReference type="Gene3D" id="1.25.40.10">
    <property type="entry name" value="Tetratricopeptide repeat domain"/>
    <property type="match status" value="2"/>
</dbReference>
<dbReference type="SMART" id="SM00028">
    <property type="entry name" value="TPR"/>
    <property type="match status" value="4"/>
</dbReference>
<dbReference type="Gene3D" id="3.90.176.10">
    <property type="entry name" value="Toxin ADP-ribosyltransferase, Chain A, domain 1"/>
    <property type="match status" value="1"/>
</dbReference>
<gene>
    <name evidence="5" type="ORF">EDS130_LOCUS22081</name>
</gene>
<dbReference type="Pfam" id="PF13374">
    <property type="entry name" value="TPR_10"/>
    <property type="match status" value="1"/>
</dbReference>
<keyword evidence="2" id="KW-0802">TPR repeat</keyword>